<name>A0ABD3SSS7_9STRA</name>
<keyword evidence="2" id="KW-1185">Reference proteome</keyword>
<evidence type="ECO:0000313" key="1">
    <source>
        <dbReference type="EMBL" id="KAL3827676.1"/>
    </source>
</evidence>
<dbReference type="EMBL" id="JALLPB020000001">
    <property type="protein sequence ID" value="KAL3827676.1"/>
    <property type="molecule type" value="Genomic_DNA"/>
</dbReference>
<proteinExistence type="predicted"/>
<sequence>MRHNWHPLSTSITPRPSCPVYITRSAQAAHLPVLSKKSSHAMSAFLSNNNRDDDDNDNDDSGFRINNLSLNSHGEHAINEQQQEERWWWRGSFGSCRRRRRMRRMRRGRTSIHAATSSDVWRPGAYDPDLVAIPGAEATLGSGDPLRSLTLSAAEHFHGAWTDNAEYFVRADEPLSQSGRVLRLLGVCWLAVGGTLEGVPAGRYECILRCRLTSVPNFVAYWRIGVGVSHEHDFDHDALDDVGIRQLRNVHSGGRGGLFLRSLPRDRLSALSFGVLDLESPSSDVRFEMGGGRQSWARGLEFDALELRRVRPPWAVVRLLLLSADATHQPGDGKNSERPGCQLVRLPPDALRLIVRML</sequence>
<dbReference type="Proteomes" id="UP001530377">
    <property type="component" value="Unassembled WGS sequence"/>
</dbReference>
<comment type="caution">
    <text evidence="1">The sequence shown here is derived from an EMBL/GenBank/DDBJ whole genome shotgun (WGS) entry which is preliminary data.</text>
</comment>
<reference evidence="1 2" key="1">
    <citation type="submission" date="2024-10" db="EMBL/GenBank/DDBJ databases">
        <title>Updated reference genomes for cyclostephanoid diatoms.</title>
        <authorList>
            <person name="Roberts W.R."/>
            <person name="Alverson A.J."/>
        </authorList>
    </citation>
    <scope>NUCLEOTIDE SEQUENCE [LARGE SCALE GENOMIC DNA]</scope>
    <source>
        <strain evidence="1 2">AJA228-03</strain>
    </source>
</reference>
<evidence type="ECO:0000313" key="2">
    <source>
        <dbReference type="Proteomes" id="UP001530377"/>
    </source>
</evidence>
<gene>
    <name evidence="1" type="ORF">ACHAXA_000549</name>
</gene>
<protein>
    <submittedName>
        <fullName evidence="1">Uncharacterized protein</fullName>
    </submittedName>
</protein>
<organism evidence="1 2">
    <name type="scientific">Cyclostephanos tholiformis</name>
    <dbReference type="NCBI Taxonomy" id="382380"/>
    <lineage>
        <taxon>Eukaryota</taxon>
        <taxon>Sar</taxon>
        <taxon>Stramenopiles</taxon>
        <taxon>Ochrophyta</taxon>
        <taxon>Bacillariophyta</taxon>
        <taxon>Coscinodiscophyceae</taxon>
        <taxon>Thalassiosirophycidae</taxon>
        <taxon>Stephanodiscales</taxon>
        <taxon>Stephanodiscaceae</taxon>
        <taxon>Cyclostephanos</taxon>
    </lineage>
</organism>
<dbReference type="AlphaFoldDB" id="A0ABD3SSS7"/>
<accession>A0ABD3SSS7</accession>